<sequence length="153" mass="18258">MQLKMELPRQEEPLRSARATDFGHSIIEWHLKEFAKERRERERLMRVTRSLDLSPTTPTLPVRLPPLSLSEELPSPFRRNDLFDSEYRERYLDAESRERYKRRLNHVSKRKRHKGRFVRIEDENKETSKKDSIPSQTQSEVTTAEQRPATPTS</sequence>
<protein>
    <recommendedName>
        <fullName evidence="4">CCT domain-containing protein</fullName>
    </recommendedName>
</protein>
<keyword evidence="3" id="KW-1185">Reference proteome</keyword>
<dbReference type="EMBL" id="JAMWBK010000007">
    <property type="protein sequence ID" value="KAJ8903534.1"/>
    <property type="molecule type" value="Genomic_DNA"/>
</dbReference>
<evidence type="ECO:0000256" key="1">
    <source>
        <dbReference type="SAM" id="MobiDB-lite"/>
    </source>
</evidence>
<feature type="compositionally biased region" description="Basic residues" evidence="1">
    <location>
        <begin position="99"/>
        <end position="117"/>
    </location>
</feature>
<evidence type="ECO:0008006" key="4">
    <source>
        <dbReference type="Google" id="ProtNLM"/>
    </source>
</evidence>
<gene>
    <name evidence="2" type="ORF">NDN08_004639</name>
</gene>
<name>A0AAV8UNB6_9RHOD</name>
<feature type="region of interest" description="Disordered" evidence="1">
    <location>
        <begin position="94"/>
        <end position="153"/>
    </location>
</feature>
<proteinExistence type="predicted"/>
<evidence type="ECO:0000313" key="3">
    <source>
        <dbReference type="Proteomes" id="UP001157974"/>
    </source>
</evidence>
<dbReference type="Proteomes" id="UP001157974">
    <property type="component" value="Unassembled WGS sequence"/>
</dbReference>
<feature type="region of interest" description="Disordered" evidence="1">
    <location>
        <begin position="49"/>
        <end position="75"/>
    </location>
</feature>
<feature type="compositionally biased region" description="Basic and acidic residues" evidence="1">
    <location>
        <begin position="118"/>
        <end position="132"/>
    </location>
</feature>
<organism evidence="2 3">
    <name type="scientific">Rhodosorus marinus</name>
    <dbReference type="NCBI Taxonomy" id="101924"/>
    <lineage>
        <taxon>Eukaryota</taxon>
        <taxon>Rhodophyta</taxon>
        <taxon>Stylonematophyceae</taxon>
        <taxon>Stylonematales</taxon>
        <taxon>Stylonemataceae</taxon>
        <taxon>Rhodosorus</taxon>
    </lineage>
</organism>
<feature type="compositionally biased region" description="Polar residues" evidence="1">
    <location>
        <begin position="133"/>
        <end position="153"/>
    </location>
</feature>
<feature type="compositionally biased region" description="Low complexity" evidence="1">
    <location>
        <begin position="53"/>
        <end position="75"/>
    </location>
</feature>
<accession>A0AAV8UNB6</accession>
<evidence type="ECO:0000313" key="2">
    <source>
        <dbReference type="EMBL" id="KAJ8903534.1"/>
    </source>
</evidence>
<dbReference type="AlphaFoldDB" id="A0AAV8UNB6"/>
<reference evidence="2 3" key="1">
    <citation type="journal article" date="2023" name="Nat. Commun.">
        <title>Origin of minicircular mitochondrial genomes in red algae.</title>
        <authorList>
            <person name="Lee Y."/>
            <person name="Cho C.H."/>
            <person name="Lee Y.M."/>
            <person name="Park S.I."/>
            <person name="Yang J.H."/>
            <person name="West J.A."/>
            <person name="Bhattacharya D."/>
            <person name="Yoon H.S."/>
        </authorList>
    </citation>
    <scope>NUCLEOTIDE SEQUENCE [LARGE SCALE GENOMIC DNA]</scope>
    <source>
        <strain evidence="2 3">CCMP1338</strain>
        <tissue evidence="2">Whole cell</tissue>
    </source>
</reference>
<comment type="caution">
    <text evidence="2">The sequence shown here is derived from an EMBL/GenBank/DDBJ whole genome shotgun (WGS) entry which is preliminary data.</text>
</comment>